<evidence type="ECO:0000313" key="9">
    <source>
        <dbReference type="Proteomes" id="UP001139125"/>
    </source>
</evidence>
<dbReference type="EMBL" id="JANDBC010000001">
    <property type="protein sequence ID" value="MCP9291852.1"/>
    <property type="molecule type" value="Genomic_DNA"/>
</dbReference>
<keyword evidence="5 7" id="KW-1133">Transmembrane helix</keyword>
<comment type="caution">
    <text evidence="8">The sequence shown here is derived from an EMBL/GenBank/DDBJ whole genome shotgun (WGS) entry which is preliminary data.</text>
</comment>
<evidence type="ECO:0000256" key="6">
    <source>
        <dbReference type="ARBA" id="ARBA00023136"/>
    </source>
</evidence>
<gene>
    <name evidence="7 8" type="primary">lgt</name>
    <name evidence="8" type="ORF">NM125_09725</name>
</gene>
<dbReference type="Pfam" id="PF01790">
    <property type="entry name" value="LGT"/>
    <property type="match status" value="1"/>
</dbReference>
<keyword evidence="9" id="KW-1185">Reference proteome</keyword>
<keyword evidence="2 7" id="KW-1003">Cell membrane</keyword>
<dbReference type="PROSITE" id="PS01311">
    <property type="entry name" value="LGT"/>
    <property type="match status" value="1"/>
</dbReference>
<keyword evidence="3 7" id="KW-0808">Transferase</keyword>
<comment type="similarity">
    <text evidence="1 7">Belongs to the Lgt family.</text>
</comment>
<evidence type="ECO:0000256" key="3">
    <source>
        <dbReference type="ARBA" id="ARBA00022679"/>
    </source>
</evidence>
<comment type="subcellular location">
    <subcellularLocation>
        <location evidence="7">Cell membrane</location>
        <topology evidence="7">Multi-pass membrane protein</topology>
    </subcellularLocation>
</comment>
<evidence type="ECO:0000256" key="5">
    <source>
        <dbReference type="ARBA" id="ARBA00022989"/>
    </source>
</evidence>
<accession>A0A9X2RFP0</accession>
<proteinExistence type="inferred from homology"/>
<dbReference type="PANTHER" id="PTHR30589">
    <property type="entry name" value="PROLIPOPROTEIN DIACYLGLYCERYL TRANSFERASE"/>
    <property type="match status" value="1"/>
</dbReference>
<keyword evidence="6 7" id="KW-0472">Membrane</keyword>
<feature type="binding site" evidence="7">
    <location>
        <position position="144"/>
    </location>
    <ligand>
        <name>a 1,2-diacyl-sn-glycero-3-phospho-(1'-sn-glycerol)</name>
        <dbReference type="ChEBI" id="CHEBI:64716"/>
    </ligand>
</feature>
<dbReference type="GO" id="GO:0005886">
    <property type="term" value="C:plasma membrane"/>
    <property type="evidence" value="ECO:0007669"/>
    <property type="project" value="UniProtKB-SubCell"/>
</dbReference>
<dbReference type="GO" id="GO:0008961">
    <property type="term" value="F:phosphatidylglycerol-prolipoprotein diacylglyceryl transferase activity"/>
    <property type="evidence" value="ECO:0007669"/>
    <property type="project" value="UniProtKB-UniRule"/>
</dbReference>
<organism evidence="8 9">
    <name type="scientific">Gracilimonas sediminicola</name>
    <dbReference type="NCBI Taxonomy" id="2952158"/>
    <lineage>
        <taxon>Bacteria</taxon>
        <taxon>Pseudomonadati</taxon>
        <taxon>Balneolota</taxon>
        <taxon>Balneolia</taxon>
        <taxon>Balneolales</taxon>
        <taxon>Balneolaceae</taxon>
        <taxon>Gracilimonas</taxon>
    </lineage>
</organism>
<evidence type="ECO:0000313" key="8">
    <source>
        <dbReference type="EMBL" id="MCP9291852.1"/>
    </source>
</evidence>
<keyword evidence="4 7" id="KW-0812">Transmembrane</keyword>
<dbReference type="NCBIfam" id="TIGR00544">
    <property type="entry name" value="lgt"/>
    <property type="match status" value="1"/>
</dbReference>
<comment type="catalytic activity">
    <reaction evidence="7">
        <text>L-cysteinyl-[prolipoprotein] + a 1,2-diacyl-sn-glycero-3-phospho-(1'-sn-glycerol) = an S-1,2-diacyl-sn-glyceryl-L-cysteinyl-[prolipoprotein] + sn-glycerol 1-phosphate + H(+)</text>
        <dbReference type="Rhea" id="RHEA:56712"/>
        <dbReference type="Rhea" id="RHEA-COMP:14679"/>
        <dbReference type="Rhea" id="RHEA-COMP:14680"/>
        <dbReference type="ChEBI" id="CHEBI:15378"/>
        <dbReference type="ChEBI" id="CHEBI:29950"/>
        <dbReference type="ChEBI" id="CHEBI:57685"/>
        <dbReference type="ChEBI" id="CHEBI:64716"/>
        <dbReference type="ChEBI" id="CHEBI:140658"/>
        <dbReference type="EC" id="2.5.1.145"/>
    </reaction>
</comment>
<feature type="transmembrane region" description="Helical" evidence="7">
    <location>
        <begin position="241"/>
        <end position="262"/>
    </location>
</feature>
<protein>
    <recommendedName>
        <fullName evidence="7">Phosphatidylglycerol--prolipoprotein diacylglyceryl transferase</fullName>
        <ecNumber evidence="7">2.5.1.145</ecNumber>
    </recommendedName>
</protein>
<dbReference type="PANTHER" id="PTHR30589:SF0">
    <property type="entry name" value="PHOSPHATIDYLGLYCEROL--PROLIPOPROTEIN DIACYLGLYCERYL TRANSFERASE"/>
    <property type="match status" value="1"/>
</dbReference>
<sequence length="277" mass="31042">MIIALLQNLTWGIDPEIFSIGPIAPRWYGLMFAGAFVSGYFFGVKLWKDGGRKVEEMESILTWVLVGTVIGARLGHVIFYDPSYYLRNLDQVLAIWNGGLASHGAAIGIIVAMYYQSKKAPKMSFWWLADRVVIPTAVGGAFIRTGNFFNSEIYGHATDVSWGVVFTNLPGPAGTIPRHPTMLYEAILCLLVFAVLWYIYKKYKAHPPEGSLFGMFLILLFSGRFFLEYTKIPQANFASDWIFNMGQLLSIPLVLIGLYIVLKRVDWSSYSTSPANP</sequence>
<dbReference type="HAMAP" id="MF_01147">
    <property type="entry name" value="Lgt"/>
    <property type="match status" value="1"/>
</dbReference>
<dbReference type="InterPro" id="IPR001640">
    <property type="entry name" value="Lgt"/>
</dbReference>
<feature type="transmembrane region" description="Helical" evidence="7">
    <location>
        <begin position="59"/>
        <end position="80"/>
    </location>
</feature>
<evidence type="ECO:0000256" key="2">
    <source>
        <dbReference type="ARBA" id="ARBA00022475"/>
    </source>
</evidence>
<feature type="transmembrane region" description="Helical" evidence="7">
    <location>
        <begin position="27"/>
        <end position="47"/>
    </location>
</feature>
<dbReference type="RefSeq" id="WP_255134714.1">
    <property type="nucleotide sequence ID" value="NZ_JANDBC010000001.1"/>
</dbReference>
<comment type="function">
    <text evidence="7">Catalyzes the transfer of the diacylglyceryl group from phosphatidylglycerol to the sulfhydryl group of the N-terminal cysteine of a prolipoprotein, the first step in the formation of mature lipoproteins.</text>
</comment>
<feature type="transmembrane region" description="Helical" evidence="7">
    <location>
        <begin position="182"/>
        <end position="200"/>
    </location>
</feature>
<dbReference type="AlphaFoldDB" id="A0A9X2RFP0"/>
<dbReference type="GO" id="GO:0042158">
    <property type="term" value="P:lipoprotein biosynthetic process"/>
    <property type="evidence" value="ECO:0007669"/>
    <property type="project" value="UniProtKB-UniRule"/>
</dbReference>
<feature type="transmembrane region" description="Helical" evidence="7">
    <location>
        <begin position="92"/>
        <end position="115"/>
    </location>
</feature>
<dbReference type="Proteomes" id="UP001139125">
    <property type="component" value="Unassembled WGS sequence"/>
</dbReference>
<evidence type="ECO:0000256" key="4">
    <source>
        <dbReference type="ARBA" id="ARBA00022692"/>
    </source>
</evidence>
<feature type="transmembrane region" description="Helical" evidence="7">
    <location>
        <begin position="212"/>
        <end position="229"/>
    </location>
</feature>
<name>A0A9X2RFP0_9BACT</name>
<reference evidence="8" key="1">
    <citation type="submission" date="2022-06" db="EMBL/GenBank/DDBJ databases">
        <title>Gracilimonas sp. CAU 1638 isolated from sea sediment.</title>
        <authorList>
            <person name="Kim W."/>
        </authorList>
    </citation>
    <scope>NUCLEOTIDE SEQUENCE</scope>
    <source>
        <strain evidence="8">CAU 1638</strain>
    </source>
</reference>
<evidence type="ECO:0000256" key="7">
    <source>
        <dbReference type="HAMAP-Rule" id="MF_01147"/>
    </source>
</evidence>
<comment type="pathway">
    <text evidence="7">Protein modification; lipoprotein biosynthesis (diacylglyceryl transfer).</text>
</comment>
<evidence type="ECO:0000256" key="1">
    <source>
        <dbReference type="ARBA" id="ARBA00007150"/>
    </source>
</evidence>
<dbReference type="EC" id="2.5.1.145" evidence="7"/>